<feature type="compositionally biased region" description="Basic and acidic residues" evidence="1">
    <location>
        <begin position="48"/>
        <end position="80"/>
    </location>
</feature>
<organism evidence="2">
    <name type="scientific">Culex pipiens</name>
    <name type="common">House mosquito</name>
    <dbReference type="NCBI Taxonomy" id="7175"/>
    <lineage>
        <taxon>Eukaryota</taxon>
        <taxon>Metazoa</taxon>
        <taxon>Ecdysozoa</taxon>
        <taxon>Arthropoda</taxon>
        <taxon>Hexapoda</taxon>
        <taxon>Insecta</taxon>
        <taxon>Pterygota</taxon>
        <taxon>Neoptera</taxon>
        <taxon>Endopterygota</taxon>
        <taxon>Diptera</taxon>
        <taxon>Nematocera</taxon>
        <taxon>Culicoidea</taxon>
        <taxon>Culicidae</taxon>
        <taxon>Culicinae</taxon>
        <taxon>Culicini</taxon>
        <taxon>Culex</taxon>
        <taxon>Culex</taxon>
    </lineage>
</organism>
<sequence>MLRRGRPLRNPPVESISSISGPGPVQRQHGPQVPGSGEPYTGATSRSPAEHRGREAKPGQDADHGGDADAGSDRRAYDQRVHEGADRGLFYVRERTAGRAAAGGGRLLGRVSAGQGRVHCGTVALVARRAENDFGWVVLRLSGLFRRR</sequence>
<proteinExistence type="predicted"/>
<dbReference type="EMBL" id="HBUE01037112">
    <property type="protein sequence ID" value="CAG6459230.1"/>
    <property type="molecule type" value="Transcribed_RNA"/>
</dbReference>
<protein>
    <submittedName>
        <fullName evidence="2">(northern house mosquito) hypothetical protein</fullName>
    </submittedName>
</protein>
<evidence type="ECO:0000256" key="1">
    <source>
        <dbReference type="SAM" id="MobiDB-lite"/>
    </source>
</evidence>
<dbReference type="EMBL" id="HBUE01217892">
    <property type="protein sequence ID" value="CAG6538096.1"/>
    <property type="molecule type" value="Transcribed_RNA"/>
</dbReference>
<name>A0A8D8AN81_CULPI</name>
<accession>A0A8D8AN81</accession>
<dbReference type="EMBL" id="HBUE01037113">
    <property type="protein sequence ID" value="CAG6459233.1"/>
    <property type="molecule type" value="Transcribed_RNA"/>
</dbReference>
<dbReference type="EMBL" id="HBUE01324450">
    <property type="protein sequence ID" value="CAG6590107.1"/>
    <property type="molecule type" value="Transcribed_RNA"/>
</dbReference>
<reference evidence="2" key="1">
    <citation type="submission" date="2021-05" db="EMBL/GenBank/DDBJ databases">
        <authorList>
            <person name="Alioto T."/>
            <person name="Alioto T."/>
            <person name="Gomez Garrido J."/>
        </authorList>
    </citation>
    <scope>NUCLEOTIDE SEQUENCE</scope>
</reference>
<dbReference type="EMBL" id="HBUE01217899">
    <property type="protein sequence ID" value="CAG6538107.1"/>
    <property type="molecule type" value="Transcribed_RNA"/>
</dbReference>
<evidence type="ECO:0000313" key="2">
    <source>
        <dbReference type="EMBL" id="CAG6459230.1"/>
    </source>
</evidence>
<feature type="region of interest" description="Disordered" evidence="1">
    <location>
        <begin position="1"/>
        <end position="80"/>
    </location>
</feature>
<dbReference type="AlphaFoldDB" id="A0A8D8AN81"/>
<dbReference type="EMBL" id="HBUE01037116">
    <property type="protein sequence ID" value="CAG6459236.1"/>
    <property type="molecule type" value="Transcribed_RNA"/>
</dbReference>
<dbReference type="EMBL" id="HBUE01037110">
    <property type="protein sequence ID" value="CAG6459226.1"/>
    <property type="molecule type" value="Transcribed_RNA"/>
</dbReference>
<dbReference type="EMBL" id="HBUE01324457">
    <property type="protein sequence ID" value="CAG6590118.1"/>
    <property type="molecule type" value="Transcribed_RNA"/>
</dbReference>